<evidence type="ECO:0000256" key="2">
    <source>
        <dbReference type="ARBA" id="ARBA00005262"/>
    </source>
</evidence>
<keyword evidence="4 7" id="KW-0812">Transmembrane</keyword>
<dbReference type="GO" id="GO:0015109">
    <property type="term" value="F:chromate transmembrane transporter activity"/>
    <property type="evidence" value="ECO:0007669"/>
    <property type="project" value="InterPro"/>
</dbReference>
<evidence type="ECO:0000256" key="5">
    <source>
        <dbReference type="ARBA" id="ARBA00022989"/>
    </source>
</evidence>
<dbReference type="InterPro" id="IPR052518">
    <property type="entry name" value="CHR_Transporter"/>
</dbReference>
<keyword evidence="3" id="KW-1003">Cell membrane</keyword>
<feature type="transmembrane region" description="Helical" evidence="7">
    <location>
        <begin position="149"/>
        <end position="178"/>
    </location>
</feature>
<feature type="transmembrane region" description="Helical" evidence="7">
    <location>
        <begin position="12"/>
        <end position="35"/>
    </location>
</feature>
<evidence type="ECO:0000256" key="4">
    <source>
        <dbReference type="ARBA" id="ARBA00022692"/>
    </source>
</evidence>
<evidence type="ECO:0000313" key="9">
    <source>
        <dbReference type="Proteomes" id="UP000070427"/>
    </source>
</evidence>
<dbReference type="InterPro" id="IPR003370">
    <property type="entry name" value="Chromate_transpt"/>
</dbReference>
<dbReference type="Proteomes" id="UP000070427">
    <property type="component" value="Unassembled WGS sequence"/>
</dbReference>
<dbReference type="PANTHER" id="PTHR43663:SF2">
    <property type="entry name" value="CHROMATE TRANSPORT PROTEIN-RELATED"/>
    <property type="match status" value="1"/>
</dbReference>
<name>A0A140LBK0_9FIRM</name>
<dbReference type="STRING" id="520764.AN618_07330"/>
<sequence length="191" mass="20758">MNEKIPFRKLFFMFWAFFKIGAFTLGGGFAMIPLMKAEFVDKLKWLNEDEFLDIIAVSQCAPGAVAINSSIYIGYRLYGLPGAAIAALGTVLPSFLIILAVALVYAKIRSMPAVQKAFRGVYPALVVLVMSAAINLWKAAFKNYVDIGIAAICLAALFIFDVHPVFTVLAAGISGVLFDLRKEHGEEGDIG</sequence>
<dbReference type="Pfam" id="PF02417">
    <property type="entry name" value="Chromate_transp"/>
    <property type="match status" value="1"/>
</dbReference>
<organism evidence="8 9">
    <name type="scientific">Fervidicola ferrireducens</name>
    <dbReference type="NCBI Taxonomy" id="520764"/>
    <lineage>
        <taxon>Bacteria</taxon>
        <taxon>Bacillati</taxon>
        <taxon>Bacillota</taxon>
        <taxon>Clostridia</taxon>
        <taxon>Thermosediminibacterales</taxon>
        <taxon>Thermosediminibacteraceae</taxon>
        <taxon>Fervidicola</taxon>
    </lineage>
</organism>
<evidence type="ECO:0000256" key="1">
    <source>
        <dbReference type="ARBA" id="ARBA00004651"/>
    </source>
</evidence>
<dbReference type="GO" id="GO:0005886">
    <property type="term" value="C:plasma membrane"/>
    <property type="evidence" value="ECO:0007669"/>
    <property type="project" value="UniProtKB-SubCell"/>
</dbReference>
<evidence type="ECO:0000313" key="8">
    <source>
        <dbReference type="EMBL" id="KXG77925.1"/>
    </source>
</evidence>
<comment type="subcellular location">
    <subcellularLocation>
        <location evidence="1">Cell membrane</location>
        <topology evidence="1">Multi-pass membrane protein</topology>
    </subcellularLocation>
</comment>
<dbReference type="InParanoid" id="A0A140LBK0"/>
<dbReference type="PATRIC" id="fig|520764.3.peg.759"/>
<proteinExistence type="inferred from homology"/>
<evidence type="ECO:0000256" key="7">
    <source>
        <dbReference type="SAM" id="Phobius"/>
    </source>
</evidence>
<dbReference type="RefSeq" id="WP_245628378.1">
    <property type="nucleotide sequence ID" value="NZ_LOED01000006.1"/>
</dbReference>
<reference evidence="8 9" key="1">
    <citation type="submission" date="2015-12" db="EMBL/GenBank/DDBJ databases">
        <title>Draft genome sequnece of Fervidicola ferrireducens strain Y170.</title>
        <authorList>
            <person name="Patel B.K."/>
        </authorList>
    </citation>
    <scope>NUCLEOTIDE SEQUENCE [LARGE SCALE GENOMIC DNA]</scope>
    <source>
        <strain evidence="8 9">Y170</strain>
    </source>
</reference>
<gene>
    <name evidence="8" type="primary">srpC_1</name>
    <name evidence="8" type="ORF">AN618_07330</name>
</gene>
<keyword evidence="6 7" id="KW-0472">Membrane</keyword>
<dbReference type="FunCoup" id="A0A140LBK0">
    <property type="interactions" value="6"/>
</dbReference>
<comment type="similarity">
    <text evidence="2">Belongs to the chromate ion transporter (CHR) (TC 2.A.51) family.</text>
</comment>
<accession>A0A140LBK0</accession>
<protein>
    <submittedName>
        <fullName evidence="8">Putative chromate transport protein</fullName>
    </submittedName>
</protein>
<evidence type="ECO:0000256" key="3">
    <source>
        <dbReference type="ARBA" id="ARBA00022475"/>
    </source>
</evidence>
<evidence type="ECO:0000256" key="6">
    <source>
        <dbReference type="ARBA" id="ARBA00023136"/>
    </source>
</evidence>
<keyword evidence="9" id="KW-1185">Reference proteome</keyword>
<dbReference type="EMBL" id="LOED01000006">
    <property type="protein sequence ID" value="KXG77925.1"/>
    <property type="molecule type" value="Genomic_DNA"/>
</dbReference>
<feature type="transmembrane region" description="Helical" evidence="7">
    <location>
        <begin position="117"/>
        <end position="137"/>
    </location>
</feature>
<comment type="caution">
    <text evidence="8">The sequence shown here is derived from an EMBL/GenBank/DDBJ whole genome shotgun (WGS) entry which is preliminary data.</text>
</comment>
<feature type="transmembrane region" description="Helical" evidence="7">
    <location>
        <begin position="83"/>
        <end position="105"/>
    </location>
</feature>
<dbReference type="AlphaFoldDB" id="A0A140LBK0"/>
<keyword evidence="5 7" id="KW-1133">Transmembrane helix</keyword>
<dbReference type="PANTHER" id="PTHR43663">
    <property type="entry name" value="CHROMATE TRANSPORT PROTEIN-RELATED"/>
    <property type="match status" value="1"/>
</dbReference>